<evidence type="ECO:0000313" key="2">
    <source>
        <dbReference type="EMBL" id="BAR53959.1"/>
    </source>
</evidence>
<proteinExistence type="predicted"/>
<sequence>MIGDKQSDLAAAQAAGIAAYMFDGSNLHAFIAPLLIDRSADLPQQPRPDRGGSGTED</sequence>
<evidence type="ECO:0000313" key="3">
    <source>
        <dbReference type="Proteomes" id="UP000063308"/>
    </source>
</evidence>
<dbReference type="EMBL" id="AP014685">
    <property type="protein sequence ID" value="BAR53959.1"/>
    <property type="molecule type" value="Genomic_DNA"/>
</dbReference>
<dbReference type="AlphaFoldDB" id="A0A0E4FSF0"/>
<protein>
    <submittedName>
        <fullName evidence="2">Uncharacterized protein</fullName>
    </submittedName>
</protein>
<organism evidence="2 3">
    <name type="scientific">Bradyrhizobium diazoefficiens</name>
    <dbReference type="NCBI Taxonomy" id="1355477"/>
    <lineage>
        <taxon>Bacteria</taxon>
        <taxon>Pseudomonadati</taxon>
        <taxon>Pseudomonadota</taxon>
        <taxon>Alphaproteobacteria</taxon>
        <taxon>Hyphomicrobiales</taxon>
        <taxon>Nitrobacteraceae</taxon>
        <taxon>Bradyrhizobium</taxon>
    </lineage>
</organism>
<name>A0A0E4FSF0_9BRAD</name>
<dbReference type="SUPFAM" id="SSF56784">
    <property type="entry name" value="HAD-like"/>
    <property type="match status" value="1"/>
</dbReference>
<dbReference type="Proteomes" id="UP000063308">
    <property type="component" value="Chromosome"/>
</dbReference>
<gene>
    <name evidence="2" type="ORF">NK6_774</name>
</gene>
<reference evidence="2 3" key="1">
    <citation type="submission" date="2014-11" db="EMBL/GenBank/DDBJ databases">
        <title>Symbiosis island explosion on the genome of extra-slow-growing strains of soybean bradyrhizobia with massive insertion sequences.</title>
        <authorList>
            <person name="Iida T."/>
            <person name="Minamisawa K."/>
        </authorList>
    </citation>
    <scope>NUCLEOTIDE SEQUENCE [LARGE SCALE GENOMIC DNA]</scope>
    <source>
        <strain evidence="2 3">NK6</strain>
    </source>
</reference>
<evidence type="ECO:0000256" key="1">
    <source>
        <dbReference type="SAM" id="MobiDB-lite"/>
    </source>
</evidence>
<feature type="region of interest" description="Disordered" evidence="1">
    <location>
        <begin position="38"/>
        <end position="57"/>
    </location>
</feature>
<accession>A0A0E4FSF0</accession>
<dbReference type="InterPro" id="IPR036412">
    <property type="entry name" value="HAD-like_sf"/>
</dbReference>